<comment type="caution">
    <text evidence="3">The sequence shown here is derived from an EMBL/GenBank/DDBJ whole genome shotgun (WGS) entry which is preliminary data.</text>
</comment>
<keyword evidence="2" id="KW-1133">Transmembrane helix</keyword>
<gene>
    <name evidence="3" type="ORF">GCM10023200_56810</name>
</gene>
<keyword evidence="2" id="KW-0472">Membrane</keyword>
<evidence type="ECO:0008006" key="5">
    <source>
        <dbReference type="Google" id="ProtNLM"/>
    </source>
</evidence>
<accession>A0ABP9CN59</accession>
<feature type="compositionally biased region" description="Pro residues" evidence="1">
    <location>
        <begin position="50"/>
        <end position="64"/>
    </location>
</feature>
<organism evidence="3 4">
    <name type="scientific">Actinomycetospora chlora</name>
    <dbReference type="NCBI Taxonomy" id="663608"/>
    <lineage>
        <taxon>Bacteria</taxon>
        <taxon>Bacillati</taxon>
        <taxon>Actinomycetota</taxon>
        <taxon>Actinomycetes</taxon>
        <taxon>Pseudonocardiales</taxon>
        <taxon>Pseudonocardiaceae</taxon>
        <taxon>Actinomycetospora</taxon>
    </lineage>
</organism>
<keyword evidence="2" id="KW-0812">Transmembrane</keyword>
<sequence>MTTIDAPGVRCPGCTALLRPGTRFCVHCGAPVPVAPPPRPPSQQDTWVPRPAPFPPPLPPPPPPPSWRGPARWLAVGLAVLVTVAAVVGAAIVLREDAPSPSAGPAPVASPAPGPVLPADPAAALQERSRTDAGAVEQLVGAWIPQLSAKRAGMVVDGTTYDAAAVLADHQRLRAAYPDALLVWSGSFTSFRGGDFWVTVVGRSFPSAAAANAWCDSAGLGADDCYAKRLSRTDGAAGNTVQRSGTGSSAGTPATGAEPVLGDPGWAPGVIGFGVARPSEINANGDGTSHADGVTWTSWGGPRAQGRATAFWVPPGGFQYQGVARPAVVVAWDLGDCHGRLAYRQVSWYFPTEGETAPTDGYHICDGS</sequence>
<evidence type="ECO:0000313" key="4">
    <source>
        <dbReference type="Proteomes" id="UP001500928"/>
    </source>
</evidence>
<feature type="region of interest" description="Disordered" evidence="1">
    <location>
        <begin position="35"/>
        <end position="64"/>
    </location>
</feature>
<keyword evidence="4" id="KW-1185">Reference proteome</keyword>
<feature type="compositionally biased region" description="Low complexity" evidence="1">
    <location>
        <begin position="244"/>
        <end position="257"/>
    </location>
</feature>
<feature type="region of interest" description="Disordered" evidence="1">
    <location>
        <begin position="99"/>
        <end position="120"/>
    </location>
</feature>
<name>A0ABP9CN59_9PSEU</name>
<dbReference type="Proteomes" id="UP001500928">
    <property type="component" value="Unassembled WGS sequence"/>
</dbReference>
<evidence type="ECO:0000313" key="3">
    <source>
        <dbReference type="EMBL" id="GAA4811651.1"/>
    </source>
</evidence>
<protein>
    <recommendedName>
        <fullName evidence="5">Zinc ribbon domain-containing protein</fullName>
    </recommendedName>
</protein>
<dbReference type="RefSeq" id="WP_345424281.1">
    <property type="nucleotide sequence ID" value="NZ_BAABHO010000076.1"/>
</dbReference>
<reference evidence="4" key="1">
    <citation type="journal article" date="2019" name="Int. J. Syst. Evol. Microbiol.">
        <title>The Global Catalogue of Microorganisms (GCM) 10K type strain sequencing project: providing services to taxonomists for standard genome sequencing and annotation.</title>
        <authorList>
            <consortium name="The Broad Institute Genomics Platform"/>
            <consortium name="The Broad Institute Genome Sequencing Center for Infectious Disease"/>
            <person name="Wu L."/>
            <person name="Ma J."/>
        </authorList>
    </citation>
    <scope>NUCLEOTIDE SEQUENCE [LARGE SCALE GENOMIC DNA]</scope>
    <source>
        <strain evidence="4">JCM 17979</strain>
    </source>
</reference>
<feature type="region of interest" description="Disordered" evidence="1">
    <location>
        <begin position="236"/>
        <end position="261"/>
    </location>
</feature>
<feature type="transmembrane region" description="Helical" evidence="2">
    <location>
        <begin position="73"/>
        <end position="94"/>
    </location>
</feature>
<dbReference type="EMBL" id="BAABHO010000076">
    <property type="protein sequence ID" value="GAA4811651.1"/>
    <property type="molecule type" value="Genomic_DNA"/>
</dbReference>
<feature type="compositionally biased region" description="Pro residues" evidence="1">
    <location>
        <begin position="102"/>
        <end position="118"/>
    </location>
</feature>
<proteinExistence type="predicted"/>
<evidence type="ECO:0000256" key="1">
    <source>
        <dbReference type="SAM" id="MobiDB-lite"/>
    </source>
</evidence>
<evidence type="ECO:0000256" key="2">
    <source>
        <dbReference type="SAM" id="Phobius"/>
    </source>
</evidence>